<dbReference type="Proteomes" id="UP000198406">
    <property type="component" value="Unassembled WGS sequence"/>
</dbReference>
<keyword evidence="4" id="KW-1185">Reference proteome</keyword>
<dbReference type="Pfam" id="PF00526">
    <property type="entry name" value="Dicty_CTDC"/>
    <property type="match status" value="1"/>
</dbReference>
<dbReference type="InterPro" id="IPR001673">
    <property type="entry name" value="S_mold_repeat"/>
</dbReference>
<name>A0A1Z5K1G1_FISSO</name>
<dbReference type="EMBL" id="BDSP01000142">
    <property type="protein sequence ID" value="GAX20077.1"/>
    <property type="molecule type" value="Genomic_DNA"/>
</dbReference>
<evidence type="ECO:0000256" key="2">
    <source>
        <dbReference type="SAM" id="SignalP"/>
    </source>
</evidence>
<feature type="signal peptide" evidence="2">
    <location>
        <begin position="1"/>
        <end position="18"/>
    </location>
</feature>
<organism evidence="3 4">
    <name type="scientific">Fistulifera solaris</name>
    <name type="common">Oleaginous diatom</name>
    <dbReference type="NCBI Taxonomy" id="1519565"/>
    <lineage>
        <taxon>Eukaryota</taxon>
        <taxon>Sar</taxon>
        <taxon>Stramenopiles</taxon>
        <taxon>Ochrophyta</taxon>
        <taxon>Bacillariophyta</taxon>
        <taxon>Bacillariophyceae</taxon>
        <taxon>Bacillariophycidae</taxon>
        <taxon>Naviculales</taxon>
        <taxon>Naviculaceae</taxon>
        <taxon>Fistulifera</taxon>
    </lineage>
</organism>
<evidence type="ECO:0000313" key="3">
    <source>
        <dbReference type="EMBL" id="GAX20077.1"/>
    </source>
</evidence>
<keyword evidence="2" id="KW-0732">Signal</keyword>
<reference evidence="3 4" key="1">
    <citation type="journal article" date="2015" name="Plant Cell">
        <title>Oil accumulation by the oleaginous diatom Fistulifera solaris as revealed by the genome and transcriptome.</title>
        <authorList>
            <person name="Tanaka T."/>
            <person name="Maeda Y."/>
            <person name="Veluchamy A."/>
            <person name="Tanaka M."/>
            <person name="Abida H."/>
            <person name="Marechal E."/>
            <person name="Bowler C."/>
            <person name="Muto M."/>
            <person name="Sunaga Y."/>
            <person name="Tanaka M."/>
            <person name="Yoshino T."/>
            <person name="Taniguchi T."/>
            <person name="Fukuda Y."/>
            <person name="Nemoto M."/>
            <person name="Matsumoto M."/>
            <person name="Wong P.S."/>
            <person name="Aburatani S."/>
            <person name="Fujibuchi W."/>
        </authorList>
    </citation>
    <scope>NUCLEOTIDE SEQUENCE [LARGE SCALE GENOMIC DNA]</scope>
    <source>
        <strain evidence="3 4">JPCC DA0580</strain>
    </source>
</reference>
<dbReference type="AlphaFoldDB" id="A0A1Z5K1G1"/>
<proteinExistence type="predicted"/>
<comment type="caution">
    <text evidence="3">The sequence shown here is derived from an EMBL/GenBank/DDBJ whole genome shotgun (WGS) entry which is preliminary data.</text>
</comment>
<evidence type="ECO:0000256" key="1">
    <source>
        <dbReference type="SAM" id="MobiDB-lite"/>
    </source>
</evidence>
<feature type="compositionally biased region" description="Basic and acidic residues" evidence="1">
    <location>
        <begin position="221"/>
        <end position="233"/>
    </location>
</feature>
<dbReference type="InParanoid" id="A0A1Z5K1G1"/>
<accession>A0A1Z5K1G1</accession>
<protein>
    <submittedName>
        <fullName evidence="3">Uncharacterized protein</fullName>
    </submittedName>
</protein>
<sequence>MHFSSIVALLFFATSTVAQPPCTDKGKGVIDDCCTEDLPICVHQNGAAAHGVTGHHCALCINSQFPLSTRQTAPDEGCDEEFRVCVGDRPLAANVEGKDCAVCVNSLQSFSDPNDMDDGCPPEAPVCVNDSGADPPIRTRGTQCVAKCVDTSLTGSDQGCSRKFPICVLADGSDPCIGVPGVKCAKCSPATCNDGDPCTDDFCDPDTGCYHVPIPPTRHLRAPEARPDQQKDE</sequence>
<feature type="region of interest" description="Disordered" evidence="1">
    <location>
        <begin position="214"/>
        <end position="233"/>
    </location>
</feature>
<evidence type="ECO:0000313" key="4">
    <source>
        <dbReference type="Proteomes" id="UP000198406"/>
    </source>
</evidence>
<feature type="chain" id="PRO_5012080178" evidence="2">
    <location>
        <begin position="19"/>
        <end position="233"/>
    </location>
</feature>
<gene>
    <name evidence="3" type="ORF">FisN_18Lh006</name>
</gene>